<dbReference type="SUPFAM" id="SSF55729">
    <property type="entry name" value="Acyl-CoA N-acyltransferases (Nat)"/>
    <property type="match status" value="1"/>
</dbReference>
<name>A0ABW4JSX2_9HYPH</name>
<dbReference type="Gene3D" id="3.40.630.30">
    <property type="match status" value="1"/>
</dbReference>
<sequence length="159" mass="17334">MTDSSAASSAAPATGAWPDGVRKVTFAPAHRDGVKALWEACGLVRPWNDPDKDIDRKLTDTQGRFWLLLSGETVVGSVMVGYDGHRGSIYYLAIDPACQGQGLGRHLMADCEAFLFDLGCPKVNLMVRRGNEKVVGFYEDQGFSEDQAMVLGKRLIPDI</sequence>
<dbReference type="RefSeq" id="WP_149891756.1">
    <property type="nucleotide sequence ID" value="NZ_JBHUFA010000001.1"/>
</dbReference>
<dbReference type="Pfam" id="PF00583">
    <property type="entry name" value="Acetyltransf_1"/>
    <property type="match status" value="1"/>
</dbReference>
<evidence type="ECO:0000313" key="5">
    <source>
        <dbReference type="Proteomes" id="UP001597327"/>
    </source>
</evidence>
<organism evidence="4 5">
    <name type="scientific">Roseibium aestuarii</name>
    <dbReference type="NCBI Taxonomy" id="2600299"/>
    <lineage>
        <taxon>Bacteria</taxon>
        <taxon>Pseudomonadati</taxon>
        <taxon>Pseudomonadota</taxon>
        <taxon>Alphaproteobacteria</taxon>
        <taxon>Hyphomicrobiales</taxon>
        <taxon>Stappiaceae</taxon>
        <taxon>Roseibium</taxon>
    </lineage>
</organism>
<dbReference type="GO" id="GO:0016746">
    <property type="term" value="F:acyltransferase activity"/>
    <property type="evidence" value="ECO:0007669"/>
    <property type="project" value="UniProtKB-KW"/>
</dbReference>
<dbReference type="PROSITE" id="PS51186">
    <property type="entry name" value="GNAT"/>
    <property type="match status" value="1"/>
</dbReference>
<dbReference type="InterPro" id="IPR050832">
    <property type="entry name" value="Bact_Acetyltransf"/>
</dbReference>
<evidence type="ECO:0000256" key="1">
    <source>
        <dbReference type="ARBA" id="ARBA00022679"/>
    </source>
</evidence>
<reference evidence="5" key="1">
    <citation type="journal article" date="2019" name="Int. J. Syst. Evol. Microbiol.">
        <title>The Global Catalogue of Microorganisms (GCM) 10K type strain sequencing project: providing services to taxonomists for standard genome sequencing and annotation.</title>
        <authorList>
            <consortium name="The Broad Institute Genomics Platform"/>
            <consortium name="The Broad Institute Genome Sequencing Center for Infectious Disease"/>
            <person name="Wu L."/>
            <person name="Ma J."/>
        </authorList>
    </citation>
    <scope>NUCLEOTIDE SEQUENCE [LARGE SCALE GENOMIC DNA]</scope>
    <source>
        <strain evidence="5">JCM 3369</strain>
    </source>
</reference>
<keyword evidence="2 4" id="KW-0012">Acyltransferase</keyword>
<evidence type="ECO:0000256" key="2">
    <source>
        <dbReference type="ARBA" id="ARBA00023315"/>
    </source>
</evidence>
<dbReference type="NCBIfam" id="NF002959">
    <property type="entry name" value="PRK03624.1"/>
    <property type="match status" value="1"/>
</dbReference>
<dbReference type="InterPro" id="IPR000182">
    <property type="entry name" value="GNAT_dom"/>
</dbReference>
<evidence type="ECO:0000259" key="3">
    <source>
        <dbReference type="PROSITE" id="PS51186"/>
    </source>
</evidence>
<evidence type="ECO:0000313" key="4">
    <source>
        <dbReference type="EMBL" id="MFD1694384.1"/>
    </source>
</evidence>
<proteinExistence type="predicted"/>
<dbReference type="Proteomes" id="UP001597327">
    <property type="component" value="Unassembled WGS sequence"/>
</dbReference>
<dbReference type="CDD" id="cd04301">
    <property type="entry name" value="NAT_SF"/>
    <property type="match status" value="1"/>
</dbReference>
<dbReference type="EMBL" id="JBHUFA010000001">
    <property type="protein sequence ID" value="MFD1694384.1"/>
    <property type="molecule type" value="Genomic_DNA"/>
</dbReference>
<dbReference type="EC" id="2.3.1.-" evidence="4"/>
<accession>A0ABW4JSX2</accession>
<feature type="domain" description="N-acetyltransferase" evidence="3">
    <location>
        <begin position="24"/>
        <end position="159"/>
    </location>
</feature>
<dbReference type="PANTHER" id="PTHR43877">
    <property type="entry name" value="AMINOALKYLPHOSPHONATE N-ACETYLTRANSFERASE-RELATED-RELATED"/>
    <property type="match status" value="1"/>
</dbReference>
<comment type="caution">
    <text evidence="4">The sequence shown here is derived from an EMBL/GenBank/DDBJ whole genome shotgun (WGS) entry which is preliminary data.</text>
</comment>
<keyword evidence="1 4" id="KW-0808">Transferase</keyword>
<keyword evidence="5" id="KW-1185">Reference proteome</keyword>
<protein>
    <submittedName>
        <fullName evidence="4">GNAT family acetyltransferase</fullName>
        <ecNumber evidence="4">2.3.1.-</ecNumber>
    </submittedName>
</protein>
<gene>
    <name evidence="4" type="ORF">ACFSC7_02570</name>
</gene>
<dbReference type="InterPro" id="IPR016181">
    <property type="entry name" value="Acyl_CoA_acyltransferase"/>
</dbReference>